<name>A0A4R4D393_9PROT</name>
<evidence type="ECO:0000256" key="1">
    <source>
        <dbReference type="ARBA" id="ARBA00004651"/>
    </source>
</evidence>
<comment type="caution">
    <text evidence="7">The sequence shown here is derived from an EMBL/GenBank/DDBJ whole genome shotgun (WGS) entry which is preliminary data.</text>
</comment>
<keyword evidence="8" id="KW-1185">Reference proteome</keyword>
<feature type="transmembrane region" description="Helical" evidence="6">
    <location>
        <begin position="31"/>
        <end position="53"/>
    </location>
</feature>
<evidence type="ECO:0000256" key="6">
    <source>
        <dbReference type="SAM" id="Phobius"/>
    </source>
</evidence>
<evidence type="ECO:0000256" key="5">
    <source>
        <dbReference type="ARBA" id="ARBA00023136"/>
    </source>
</evidence>
<dbReference type="RefSeq" id="WP_132297069.1">
    <property type="nucleotide sequence ID" value="NZ_SKBM01000046.1"/>
</dbReference>
<dbReference type="Pfam" id="PF03626">
    <property type="entry name" value="COX4_pro"/>
    <property type="match status" value="1"/>
</dbReference>
<evidence type="ECO:0000256" key="3">
    <source>
        <dbReference type="ARBA" id="ARBA00022692"/>
    </source>
</evidence>
<evidence type="ECO:0000313" key="7">
    <source>
        <dbReference type="EMBL" id="TCZ52780.1"/>
    </source>
</evidence>
<evidence type="ECO:0008006" key="9">
    <source>
        <dbReference type="Google" id="ProtNLM"/>
    </source>
</evidence>
<organism evidence="7 8">
    <name type="scientific">Roseicella aquatilis</name>
    <dbReference type="NCBI Taxonomy" id="2527868"/>
    <lineage>
        <taxon>Bacteria</taxon>
        <taxon>Pseudomonadati</taxon>
        <taxon>Pseudomonadota</taxon>
        <taxon>Alphaproteobacteria</taxon>
        <taxon>Acetobacterales</taxon>
        <taxon>Roseomonadaceae</taxon>
        <taxon>Roseicella</taxon>
    </lineage>
</organism>
<proteinExistence type="predicted"/>
<comment type="subcellular location">
    <subcellularLocation>
        <location evidence="1">Cell membrane</location>
        <topology evidence="1">Multi-pass membrane protein</topology>
    </subcellularLocation>
</comment>
<keyword evidence="3 6" id="KW-0812">Transmembrane</keyword>
<sequence>MTLTRTWLVLVLLTLLALVAGQPGGKAQLGLLGVGLVLLASSFKAILILRNFLGLRHAGGGWQMLLYIYLATIAAGVLGAYALAEAGVLARLR</sequence>
<feature type="transmembrane region" description="Helical" evidence="6">
    <location>
        <begin position="65"/>
        <end position="84"/>
    </location>
</feature>
<evidence type="ECO:0000313" key="8">
    <source>
        <dbReference type="Proteomes" id="UP000295023"/>
    </source>
</evidence>
<dbReference type="EMBL" id="SKBM01000046">
    <property type="protein sequence ID" value="TCZ52780.1"/>
    <property type="molecule type" value="Genomic_DNA"/>
</dbReference>
<dbReference type="InterPro" id="IPR005171">
    <property type="entry name" value="Cyt_c_oxidase_su4_prok"/>
</dbReference>
<dbReference type="AlphaFoldDB" id="A0A4R4D393"/>
<evidence type="ECO:0000256" key="4">
    <source>
        <dbReference type="ARBA" id="ARBA00022989"/>
    </source>
</evidence>
<dbReference type="Proteomes" id="UP000295023">
    <property type="component" value="Unassembled WGS sequence"/>
</dbReference>
<dbReference type="OrthoDB" id="7361018at2"/>
<gene>
    <name evidence="7" type="ORF">EXY23_25990</name>
</gene>
<keyword evidence="2" id="KW-1003">Cell membrane</keyword>
<keyword evidence="5 6" id="KW-0472">Membrane</keyword>
<dbReference type="GO" id="GO:0005886">
    <property type="term" value="C:plasma membrane"/>
    <property type="evidence" value="ECO:0007669"/>
    <property type="project" value="UniProtKB-SubCell"/>
</dbReference>
<protein>
    <recommendedName>
        <fullName evidence="9">Nitric oxide reductase F protein</fullName>
    </recommendedName>
</protein>
<reference evidence="7 8" key="1">
    <citation type="submission" date="2019-03" db="EMBL/GenBank/DDBJ databases">
        <title>Paracraurococcus aquatilis NE82 genome sequence.</title>
        <authorList>
            <person name="Zhao Y."/>
            <person name="Du Z."/>
        </authorList>
    </citation>
    <scope>NUCLEOTIDE SEQUENCE [LARGE SCALE GENOMIC DNA]</scope>
    <source>
        <strain evidence="7 8">NE82</strain>
    </source>
</reference>
<keyword evidence="4 6" id="KW-1133">Transmembrane helix</keyword>
<evidence type="ECO:0000256" key="2">
    <source>
        <dbReference type="ARBA" id="ARBA00022475"/>
    </source>
</evidence>
<accession>A0A4R4D393</accession>